<dbReference type="InterPro" id="IPR029044">
    <property type="entry name" value="Nucleotide-diphossugar_trans"/>
</dbReference>
<reference evidence="2 3" key="1">
    <citation type="submission" date="2017-06" db="EMBL/GenBank/DDBJ databases">
        <authorList>
            <person name="Kim H.J."/>
            <person name="Triplett B.A."/>
        </authorList>
    </citation>
    <scope>NUCLEOTIDE SEQUENCE [LARGE SCALE GENOMIC DNA]</scope>
    <source>
        <strain evidence="2 3">DSM 19307</strain>
    </source>
</reference>
<dbReference type="InterPro" id="IPR005835">
    <property type="entry name" value="NTP_transferase_dom"/>
</dbReference>
<dbReference type="RefSeq" id="WP_089356577.1">
    <property type="nucleotide sequence ID" value="NZ_FZPD01000003.1"/>
</dbReference>
<dbReference type="EMBL" id="FZPD01000003">
    <property type="protein sequence ID" value="SNS97346.1"/>
    <property type="molecule type" value="Genomic_DNA"/>
</dbReference>
<dbReference type="Proteomes" id="UP000198393">
    <property type="component" value="Unassembled WGS sequence"/>
</dbReference>
<name>A0A239IU89_EKHLU</name>
<evidence type="ECO:0000313" key="2">
    <source>
        <dbReference type="EMBL" id="SNS97346.1"/>
    </source>
</evidence>
<evidence type="ECO:0000259" key="1">
    <source>
        <dbReference type="Pfam" id="PF00483"/>
    </source>
</evidence>
<organism evidence="2 3">
    <name type="scientific">Ekhidna lutea</name>
    <dbReference type="NCBI Taxonomy" id="447679"/>
    <lineage>
        <taxon>Bacteria</taxon>
        <taxon>Pseudomonadati</taxon>
        <taxon>Bacteroidota</taxon>
        <taxon>Cytophagia</taxon>
        <taxon>Cytophagales</taxon>
        <taxon>Reichenbachiellaceae</taxon>
        <taxon>Ekhidna</taxon>
    </lineage>
</organism>
<dbReference type="InterPro" id="IPR050486">
    <property type="entry name" value="Mannose-1P_guanyltransferase"/>
</dbReference>
<keyword evidence="3" id="KW-1185">Reference proteome</keyword>
<dbReference type="GO" id="GO:0016740">
    <property type="term" value="F:transferase activity"/>
    <property type="evidence" value="ECO:0007669"/>
    <property type="project" value="UniProtKB-KW"/>
</dbReference>
<gene>
    <name evidence="2" type="ORF">SAMN05421640_1843</name>
</gene>
<dbReference type="OrthoDB" id="9803871at2"/>
<dbReference type="Pfam" id="PF00483">
    <property type="entry name" value="NTP_transferase"/>
    <property type="match status" value="1"/>
</dbReference>
<feature type="domain" description="Nucleotidyl transferase" evidence="1">
    <location>
        <begin position="5"/>
        <end position="230"/>
    </location>
</feature>
<dbReference type="Gene3D" id="3.90.550.10">
    <property type="entry name" value="Spore Coat Polysaccharide Biosynthesis Protein SpsA, Chain A"/>
    <property type="match status" value="1"/>
</dbReference>
<accession>A0A239IU89</accession>
<protein>
    <submittedName>
        <fullName evidence="2">Glucose-1-phosphate thymidylyltransferase</fullName>
    </submittedName>
</protein>
<evidence type="ECO:0000313" key="3">
    <source>
        <dbReference type="Proteomes" id="UP000198393"/>
    </source>
</evidence>
<dbReference type="SUPFAM" id="SSF53448">
    <property type="entry name" value="Nucleotide-diphospho-sugar transferases"/>
    <property type="match status" value="1"/>
</dbReference>
<keyword evidence="2" id="KW-0808">Transferase</keyword>
<dbReference type="AlphaFoldDB" id="A0A239IU89"/>
<sequence length="332" mass="36604">MNLIIPMAGKGKRLRPHTLTTPKPLIPIAGKPIVQRLVEDIADVTPEKIEKIGFVIGDFEEEVKDKLREVAAAVGAEAYFFVQETAEGTAHAIACANEILEGKVTVAFSDTLFRADFKLNPEDDGIIWTKQIEDPSAFGVVKTNNEGVITDFIEKPKDFVSDQAIIGIYYFKNGEELRDEINYLIEHDIRGGGEFQLTMALEALKNKGTNFTIGTVNEWLDCGNKEITVESNSRYLGFLKGQNLISNKAKIENCEIIEPVSIEEGSEISNATIGPNVSIGKNCTIRNVKLSETLIQNNTTLEDVELTNSMIGNFVNLKGSPKSVSLGDYSEW</sequence>
<dbReference type="CDD" id="cd04181">
    <property type="entry name" value="NTP_transferase"/>
    <property type="match status" value="1"/>
</dbReference>
<dbReference type="PANTHER" id="PTHR22572">
    <property type="entry name" value="SUGAR-1-PHOSPHATE GUANYL TRANSFERASE"/>
    <property type="match status" value="1"/>
</dbReference>
<proteinExistence type="predicted"/>
<dbReference type="Gene3D" id="2.160.10.10">
    <property type="entry name" value="Hexapeptide repeat proteins"/>
    <property type="match status" value="1"/>
</dbReference>